<name>A0A371FJU2_MUCPR</name>
<keyword evidence="2" id="KW-1185">Reference proteome</keyword>
<protein>
    <submittedName>
        <fullName evidence="1">Uncharacterized protein</fullName>
    </submittedName>
</protein>
<sequence length="107" mass="12721">KIKSLSLDLMNFQIWWIPLDLTIEIIYNGHSIFIPLSKGARTWDDEDSLIMIWLCNSMTSKISQNYMFYFSICDIWENIIEIYSMKKDFAACYDIESKIFNSRQEPS</sequence>
<evidence type="ECO:0000313" key="1">
    <source>
        <dbReference type="EMBL" id="RDX78521.1"/>
    </source>
</evidence>
<reference evidence="1" key="1">
    <citation type="submission" date="2018-05" db="EMBL/GenBank/DDBJ databases">
        <title>Draft genome of Mucuna pruriens seed.</title>
        <authorList>
            <person name="Nnadi N.E."/>
            <person name="Vos R."/>
            <person name="Hasami M.H."/>
            <person name="Devisetty U.K."/>
            <person name="Aguiy J.C."/>
        </authorList>
    </citation>
    <scope>NUCLEOTIDE SEQUENCE [LARGE SCALE GENOMIC DNA]</scope>
    <source>
        <strain evidence="1">JCA_2017</strain>
    </source>
</reference>
<proteinExistence type="predicted"/>
<comment type="caution">
    <text evidence="1">The sequence shown here is derived from an EMBL/GenBank/DDBJ whole genome shotgun (WGS) entry which is preliminary data.</text>
</comment>
<dbReference type="Proteomes" id="UP000257109">
    <property type="component" value="Unassembled WGS sequence"/>
</dbReference>
<organism evidence="1 2">
    <name type="scientific">Mucuna pruriens</name>
    <name type="common">Velvet bean</name>
    <name type="synonym">Dolichos pruriens</name>
    <dbReference type="NCBI Taxonomy" id="157652"/>
    <lineage>
        <taxon>Eukaryota</taxon>
        <taxon>Viridiplantae</taxon>
        <taxon>Streptophyta</taxon>
        <taxon>Embryophyta</taxon>
        <taxon>Tracheophyta</taxon>
        <taxon>Spermatophyta</taxon>
        <taxon>Magnoliopsida</taxon>
        <taxon>eudicotyledons</taxon>
        <taxon>Gunneridae</taxon>
        <taxon>Pentapetalae</taxon>
        <taxon>rosids</taxon>
        <taxon>fabids</taxon>
        <taxon>Fabales</taxon>
        <taxon>Fabaceae</taxon>
        <taxon>Papilionoideae</taxon>
        <taxon>50 kb inversion clade</taxon>
        <taxon>NPAAA clade</taxon>
        <taxon>indigoferoid/millettioid clade</taxon>
        <taxon>Phaseoleae</taxon>
        <taxon>Mucuna</taxon>
    </lineage>
</organism>
<dbReference type="AlphaFoldDB" id="A0A371FJU2"/>
<accession>A0A371FJU2</accession>
<dbReference type="EMBL" id="QJKJ01008843">
    <property type="protein sequence ID" value="RDX78521.1"/>
    <property type="molecule type" value="Genomic_DNA"/>
</dbReference>
<gene>
    <name evidence="1" type="ORF">CR513_41193</name>
</gene>
<dbReference type="OrthoDB" id="5544992at2759"/>
<evidence type="ECO:0000313" key="2">
    <source>
        <dbReference type="Proteomes" id="UP000257109"/>
    </source>
</evidence>
<feature type="non-terminal residue" evidence="1">
    <location>
        <position position="1"/>
    </location>
</feature>